<keyword evidence="4" id="KW-0963">Cytoplasm</keyword>
<evidence type="ECO:0000256" key="3">
    <source>
        <dbReference type="ARBA" id="ARBA00012552"/>
    </source>
</evidence>
<evidence type="ECO:0000259" key="12">
    <source>
        <dbReference type="SMART" id="SM00382"/>
    </source>
</evidence>
<dbReference type="InterPro" id="IPR036236">
    <property type="entry name" value="Znf_C2H2_sf"/>
</dbReference>
<dbReference type="GO" id="GO:0031047">
    <property type="term" value="P:regulatory ncRNA-mediated gene silencing"/>
    <property type="evidence" value="ECO:0007669"/>
    <property type="project" value="UniProtKB-KW"/>
</dbReference>
<name>G4TIP8_SERID</name>
<dbReference type="GO" id="GO:0008270">
    <property type="term" value="F:zinc ion binding"/>
    <property type="evidence" value="ECO:0007669"/>
    <property type="project" value="InterPro"/>
</dbReference>
<dbReference type="OrthoDB" id="6513042at2759"/>
<proteinExistence type="inferred from homology"/>
<comment type="subcellular location">
    <subcellularLocation>
        <location evidence="1">Cytoplasm</location>
        <location evidence="1">Cytoplasmic ribonucleoprotein granule</location>
    </subcellularLocation>
</comment>
<evidence type="ECO:0000256" key="11">
    <source>
        <dbReference type="ARBA" id="ARBA00047984"/>
    </source>
</evidence>
<accession>G4TIP8</accession>
<dbReference type="InterPro" id="IPR003593">
    <property type="entry name" value="AAA+_ATPase"/>
</dbReference>
<feature type="domain" description="U1-type" evidence="13">
    <location>
        <begin position="11"/>
        <end position="45"/>
    </location>
</feature>
<dbReference type="InterPro" id="IPR003604">
    <property type="entry name" value="Matrin/U1-like-C_Znf_C2H2"/>
</dbReference>
<keyword evidence="10" id="KW-0943">RNA-mediated gene silencing</keyword>
<dbReference type="InterPro" id="IPR041677">
    <property type="entry name" value="DNA2/NAM7_AAA_11"/>
</dbReference>
<dbReference type="FunCoup" id="G4TIP8">
    <property type="interactions" value="925"/>
</dbReference>
<dbReference type="eggNOG" id="KOG1804">
    <property type="taxonomic scope" value="Eukaryota"/>
</dbReference>
<evidence type="ECO:0000256" key="2">
    <source>
        <dbReference type="ARBA" id="ARBA00005601"/>
    </source>
</evidence>
<dbReference type="GO" id="GO:0003723">
    <property type="term" value="F:RNA binding"/>
    <property type="evidence" value="ECO:0007669"/>
    <property type="project" value="UniProtKB-KW"/>
</dbReference>
<dbReference type="SUPFAM" id="SSF52540">
    <property type="entry name" value="P-loop containing nucleoside triphosphate hydrolases"/>
    <property type="match status" value="1"/>
</dbReference>
<evidence type="ECO:0000313" key="14">
    <source>
        <dbReference type="EMBL" id="CCA71191.1"/>
    </source>
</evidence>
<reference evidence="14 15" key="1">
    <citation type="journal article" date="2011" name="PLoS Pathog.">
        <title>Endophytic Life Strategies Decoded by Genome and Transcriptome Analyses of the Mutualistic Root Symbiont Piriformospora indica.</title>
        <authorList>
            <person name="Zuccaro A."/>
            <person name="Lahrmann U."/>
            <person name="Guldener U."/>
            <person name="Langen G."/>
            <person name="Pfiffi S."/>
            <person name="Biedenkopf D."/>
            <person name="Wong P."/>
            <person name="Samans B."/>
            <person name="Grimm C."/>
            <person name="Basiewicz M."/>
            <person name="Murat C."/>
            <person name="Martin F."/>
            <person name="Kogel K.H."/>
        </authorList>
    </citation>
    <scope>NUCLEOTIDE SEQUENCE [LARGE SCALE GENOMIC DNA]</scope>
    <source>
        <strain evidence="14 15">DSM 11827</strain>
    </source>
</reference>
<evidence type="ECO:0000256" key="1">
    <source>
        <dbReference type="ARBA" id="ARBA00004331"/>
    </source>
</evidence>
<keyword evidence="9" id="KW-0694">RNA-binding</keyword>
<protein>
    <recommendedName>
        <fullName evidence="3">RNA helicase</fullName>
        <ecNumber evidence="3">3.6.4.13</ecNumber>
    </recommendedName>
</protein>
<dbReference type="SMART" id="SM00382">
    <property type="entry name" value="AAA"/>
    <property type="match status" value="1"/>
</dbReference>
<dbReference type="InterPro" id="IPR047187">
    <property type="entry name" value="SF1_C_Upf1"/>
</dbReference>
<dbReference type="InterPro" id="IPR026122">
    <property type="entry name" value="MOV-10/SDE3_DEXXQ/H-box"/>
</dbReference>
<evidence type="ECO:0000259" key="13">
    <source>
        <dbReference type="SMART" id="SM00451"/>
    </source>
</evidence>
<keyword evidence="6" id="KW-0378">Hydrolase</keyword>
<organism evidence="14 15">
    <name type="scientific">Serendipita indica (strain DSM 11827)</name>
    <name type="common">Root endophyte fungus</name>
    <name type="synonym">Piriformospora indica</name>
    <dbReference type="NCBI Taxonomy" id="1109443"/>
    <lineage>
        <taxon>Eukaryota</taxon>
        <taxon>Fungi</taxon>
        <taxon>Dikarya</taxon>
        <taxon>Basidiomycota</taxon>
        <taxon>Agaricomycotina</taxon>
        <taxon>Agaricomycetes</taxon>
        <taxon>Sebacinales</taxon>
        <taxon>Serendipitaceae</taxon>
        <taxon>Serendipita</taxon>
    </lineage>
</organism>
<evidence type="ECO:0000313" key="15">
    <source>
        <dbReference type="Proteomes" id="UP000007148"/>
    </source>
</evidence>
<dbReference type="EMBL" id="CAFZ01000109">
    <property type="protein sequence ID" value="CCA71191.1"/>
    <property type="molecule type" value="Genomic_DNA"/>
</dbReference>
<dbReference type="InterPro" id="IPR049080">
    <property type="entry name" value="MOV-10-like_beta-barrel"/>
</dbReference>
<sequence>MVRQANRDPSMGPKKCTICNARLISPRVVATHVKGQRHQALLAELQAQGRPPKPEDIIIEDADRNYECLICEMTVWQTKEKHELTPNHKRKERFLSIRSALEEAEKDKNGISVYPDGKDAFNFGLKPAGHARLEFHVTYEVAPHRVYLDSARMASDSHRNNNSGFSVSMARQYIMPKIKAKGVITFESQGSLGRFQDRLELVFLDVVDRKKFAIVKPLLVIVGSQEDYDLLKPIAPYVPAARRKRETVQELVESTPPPAISRIQWTVRLLEYELQKGLKTILDTPSKEEKMRLLKSGFIPRTFSPQTHARLFHILLYIEEHQSAIDLERYDQEDVSLDPAPREDLYYLEVPGLAEKRPSVIIGDRILVKHHGSPKPHWWEGFVYKIRLNDVGLRFNNKFNAFKGQRFDVRFCLNRLTLRRMHQALDSGGLCERLLFPSEEHIQNRKPSPGTIQTLNMVNRNISTNPAQSLAVTAIRNLSPGSPPFVVFGPPGTGKTVTIVEAIRQILLEYPTARVLACAPSNSASDIIAERLIALGSDLFRLNAPSRPVDHLPKSLLPFSLVERDVFAVPELARLKRYRVIVSTCLSASVPFGIGVQAGHFSHVFVDEAGQACEPEALIPFKTMADAKTNLILSGDPKQLGPIVRANAAIALKLGVSLLDRLTEMPIYDERAKNGITIVKLVNNFRSHPDILRFPNQRFYRGELESKGDPIVIESMLRWPHLPQSGFPIIFHAMAGKDLREARSPSFFNVEEVMQVKKYVQMLFEDKKYRLTEEHIGIISPYHAQCGKIRLALLKEGYTRIKIGSVEEFQGQERRVMIISTVRSNLEFVQSDITHTLGFVANPRRFNVAMTRAEALLIVVGDPNIPSLDPLWRSFLNFIYNNGGWAGRPRPDWDTHAELDSKEFLEARRAKANAEEQEMLTRITETVVDHINADDLDDIGDGYEAVERPWRETE</sequence>
<comment type="similarity">
    <text evidence="2">Belongs to the DNA2/NAM7 helicase family. SDE3 subfamily.</text>
</comment>
<dbReference type="FunFam" id="3.40.50.300:FF:000608">
    <property type="entry name" value="Mov10 RISC complex RNA helicase"/>
    <property type="match status" value="1"/>
</dbReference>
<dbReference type="Pfam" id="PF21634">
    <property type="entry name" value="MOV-10_beta-barrel"/>
    <property type="match status" value="1"/>
</dbReference>
<dbReference type="SMART" id="SM00451">
    <property type="entry name" value="ZnF_U1"/>
    <property type="match status" value="2"/>
</dbReference>
<dbReference type="Gene3D" id="3.30.160.60">
    <property type="entry name" value="Classic Zinc Finger"/>
    <property type="match status" value="1"/>
</dbReference>
<keyword evidence="8" id="KW-0067">ATP-binding</keyword>
<dbReference type="EC" id="3.6.4.13" evidence="3"/>
<dbReference type="AlphaFoldDB" id="G4TIP8"/>
<dbReference type="Gene3D" id="3.40.50.300">
    <property type="entry name" value="P-loop containing nucleotide triphosphate hydrolases"/>
    <property type="match status" value="2"/>
</dbReference>
<dbReference type="GO" id="GO:0016787">
    <property type="term" value="F:hydrolase activity"/>
    <property type="evidence" value="ECO:0007669"/>
    <property type="project" value="UniProtKB-KW"/>
</dbReference>
<evidence type="ECO:0000256" key="6">
    <source>
        <dbReference type="ARBA" id="ARBA00022801"/>
    </source>
</evidence>
<dbReference type="SUPFAM" id="SSF57667">
    <property type="entry name" value="beta-beta-alpha zinc fingers"/>
    <property type="match status" value="1"/>
</dbReference>
<comment type="caution">
    <text evidence="14">The sequence shown here is derived from an EMBL/GenBank/DDBJ whole genome shotgun (WGS) entry which is preliminary data.</text>
</comment>
<dbReference type="HOGENOM" id="CLU_001666_6_3_1"/>
<evidence type="ECO:0000256" key="7">
    <source>
        <dbReference type="ARBA" id="ARBA00022806"/>
    </source>
</evidence>
<evidence type="ECO:0000256" key="8">
    <source>
        <dbReference type="ARBA" id="ARBA00022840"/>
    </source>
</evidence>
<dbReference type="CDD" id="cd18808">
    <property type="entry name" value="SF1_C_Upf1"/>
    <property type="match status" value="1"/>
</dbReference>
<dbReference type="Pfam" id="PF13087">
    <property type="entry name" value="AAA_12"/>
    <property type="match status" value="1"/>
</dbReference>
<feature type="domain" description="AAA+ ATPase" evidence="12">
    <location>
        <begin position="481"/>
        <end position="704"/>
    </location>
</feature>
<dbReference type="GO" id="GO:0005524">
    <property type="term" value="F:ATP binding"/>
    <property type="evidence" value="ECO:0007669"/>
    <property type="project" value="UniProtKB-KW"/>
</dbReference>
<keyword evidence="5" id="KW-0547">Nucleotide-binding</keyword>
<feature type="domain" description="U1-type" evidence="13">
    <location>
        <begin position="63"/>
        <end position="95"/>
    </location>
</feature>
<evidence type="ECO:0000256" key="9">
    <source>
        <dbReference type="ARBA" id="ARBA00022884"/>
    </source>
</evidence>
<dbReference type="OMA" id="CRWEYLP"/>
<dbReference type="GO" id="GO:0032574">
    <property type="term" value="F:5'-3' RNA helicase activity"/>
    <property type="evidence" value="ECO:0007669"/>
    <property type="project" value="InterPro"/>
</dbReference>
<dbReference type="PANTHER" id="PTHR45418">
    <property type="entry name" value="CANCER/TESTIS ANTIGEN 55"/>
    <property type="match status" value="1"/>
</dbReference>
<dbReference type="InParanoid" id="G4TIP8"/>
<dbReference type="CDD" id="cd18038">
    <property type="entry name" value="DEXXQc_Helz-like"/>
    <property type="match status" value="1"/>
</dbReference>
<dbReference type="Pfam" id="PF13086">
    <property type="entry name" value="AAA_11"/>
    <property type="match status" value="2"/>
</dbReference>
<keyword evidence="7 14" id="KW-0347">Helicase</keyword>
<dbReference type="PANTHER" id="PTHR45418:SF1">
    <property type="entry name" value="CANCER_TESTIS ANTIGEN 55"/>
    <property type="match status" value="1"/>
</dbReference>
<dbReference type="InterPro" id="IPR027417">
    <property type="entry name" value="P-loop_NTPase"/>
</dbReference>
<evidence type="ECO:0000256" key="5">
    <source>
        <dbReference type="ARBA" id="ARBA00022741"/>
    </source>
</evidence>
<dbReference type="GO" id="GO:0036464">
    <property type="term" value="C:cytoplasmic ribonucleoprotein granule"/>
    <property type="evidence" value="ECO:0007669"/>
    <property type="project" value="UniProtKB-SubCell"/>
</dbReference>
<gene>
    <name evidence="14" type="ORF">PIIN_05127</name>
</gene>
<evidence type="ECO:0000256" key="10">
    <source>
        <dbReference type="ARBA" id="ARBA00023158"/>
    </source>
</evidence>
<evidence type="ECO:0000256" key="4">
    <source>
        <dbReference type="ARBA" id="ARBA00022490"/>
    </source>
</evidence>
<dbReference type="STRING" id="1109443.G4TIP8"/>
<comment type="catalytic activity">
    <reaction evidence="11">
        <text>ATP + H2O = ADP + phosphate + H(+)</text>
        <dbReference type="Rhea" id="RHEA:13065"/>
        <dbReference type="ChEBI" id="CHEBI:15377"/>
        <dbReference type="ChEBI" id="CHEBI:15378"/>
        <dbReference type="ChEBI" id="CHEBI:30616"/>
        <dbReference type="ChEBI" id="CHEBI:43474"/>
        <dbReference type="ChEBI" id="CHEBI:456216"/>
        <dbReference type="EC" id="3.6.4.13"/>
    </reaction>
</comment>
<dbReference type="InterPro" id="IPR041679">
    <property type="entry name" value="DNA2/NAM7-like_C"/>
</dbReference>
<keyword evidence="15" id="KW-1185">Reference proteome</keyword>
<dbReference type="Proteomes" id="UP000007148">
    <property type="component" value="Unassembled WGS sequence"/>
</dbReference>